<dbReference type="InterPro" id="IPR000953">
    <property type="entry name" value="Chromo/chromo_shadow_dom"/>
</dbReference>
<feature type="region of interest" description="Disordered" evidence="3">
    <location>
        <begin position="1"/>
        <end position="99"/>
    </location>
</feature>
<feature type="compositionally biased region" description="Basic residues" evidence="3">
    <location>
        <begin position="154"/>
        <end position="165"/>
    </location>
</feature>
<dbReference type="SUPFAM" id="SSF54160">
    <property type="entry name" value="Chromo domain-like"/>
    <property type="match status" value="1"/>
</dbReference>
<dbReference type="GO" id="GO:0005634">
    <property type="term" value="C:nucleus"/>
    <property type="evidence" value="ECO:0007669"/>
    <property type="project" value="UniProtKB-SubCell"/>
</dbReference>
<dbReference type="AlphaFoldDB" id="A0A1D1XF05"/>
<feature type="compositionally biased region" description="Acidic residues" evidence="3">
    <location>
        <begin position="63"/>
        <end position="91"/>
    </location>
</feature>
<dbReference type="InterPro" id="IPR023780">
    <property type="entry name" value="Chromo_domain"/>
</dbReference>
<reference evidence="5" key="1">
    <citation type="submission" date="2015-07" db="EMBL/GenBank/DDBJ databases">
        <title>Transcriptome Assembly of Anthurium amnicola.</title>
        <authorList>
            <person name="Suzuki J."/>
        </authorList>
    </citation>
    <scope>NUCLEOTIDE SEQUENCE</scope>
</reference>
<proteinExistence type="predicted"/>
<dbReference type="SMART" id="SM00300">
    <property type="entry name" value="ChSh"/>
    <property type="match status" value="1"/>
</dbReference>
<evidence type="ECO:0000259" key="4">
    <source>
        <dbReference type="PROSITE" id="PS50013"/>
    </source>
</evidence>
<dbReference type="PROSITE" id="PS00598">
    <property type="entry name" value="CHROMO_1"/>
    <property type="match status" value="1"/>
</dbReference>
<evidence type="ECO:0000256" key="3">
    <source>
        <dbReference type="SAM" id="MobiDB-lite"/>
    </source>
</evidence>
<keyword evidence="2" id="KW-0539">Nucleus</keyword>
<dbReference type="Gene3D" id="2.40.50.40">
    <property type="match status" value="2"/>
</dbReference>
<feature type="region of interest" description="Disordered" evidence="3">
    <location>
        <begin position="154"/>
        <end position="213"/>
    </location>
</feature>
<gene>
    <name evidence="5" type="primary">LHP1_1</name>
    <name evidence="5" type="ORF">g.48795</name>
</gene>
<feature type="compositionally biased region" description="Basic and acidic residues" evidence="3">
    <location>
        <begin position="239"/>
        <end position="252"/>
    </location>
</feature>
<dbReference type="PANTHER" id="PTHR47240">
    <property type="entry name" value="CHROMO DOMAIN-CONTAINING PROTEIN LHP1"/>
    <property type="match status" value="1"/>
</dbReference>
<dbReference type="EMBL" id="GDJX01027000">
    <property type="protein sequence ID" value="JAT40936.1"/>
    <property type="molecule type" value="Transcribed_RNA"/>
</dbReference>
<dbReference type="InterPro" id="IPR023779">
    <property type="entry name" value="Chromodomain_CS"/>
</dbReference>
<dbReference type="CDD" id="cd00024">
    <property type="entry name" value="CD_CSD"/>
    <property type="match status" value="1"/>
</dbReference>
<sequence length="430" mass="47011">KPLGDGGTKRGDGEAMAEIGTELVGVGAPVVTDGQDELDVEGGGAAGRTAAEAGRDGERAEEVVEGEEEEGDEGGEDTEEGDDEEEEEGEDERPKLEDGFYEIEDIRKKRVRKGQLQYLIKWRGWAETANTWEPYENVQSCADIIEAFEERLRAPKTTRKRKRKGSGPYSVNRKRRIHSSKQGEDSEVSPRAKEKLKVPGSLAGDGTAADGDKIMGVGEAGGCIDNMNVQIRSESNGDDGEHAEKGDHHGREPNSVGPSGLGSKEEGSGPISVCLRPLEEDRLSKVESLPLLQSGNRFTGAKKRKSGCIRRFKQDSSVCETDTQNFVTRSMYNSLLRGEKMGKEDADSTGDDVGDRYKLDGPKNPDVLIKIRKAVAFSASISNDLQDVSVTFLALRADGKEVQVDNEFLKANYPMMLIDFYEQHLRYGSS</sequence>
<dbReference type="PANTHER" id="PTHR47240:SF2">
    <property type="entry name" value="CHROMO DOMAIN-CONTAINING PROTEIN LHP1"/>
    <property type="match status" value="1"/>
</dbReference>
<dbReference type="Pfam" id="PF01393">
    <property type="entry name" value="Chromo_shadow"/>
    <property type="match status" value="1"/>
</dbReference>
<dbReference type="GO" id="GO:0031507">
    <property type="term" value="P:heterochromatin formation"/>
    <property type="evidence" value="ECO:0007669"/>
    <property type="project" value="InterPro"/>
</dbReference>
<feature type="compositionally biased region" description="Basic and acidic residues" evidence="3">
    <location>
        <begin position="53"/>
        <end position="62"/>
    </location>
</feature>
<feature type="region of interest" description="Disordered" evidence="3">
    <location>
        <begin position="232"/>
        <end position="271"/>
    </location>
</feature>
<dbReference type="InterPro" id="IPR008251">
    <property type="entry name" value="Chromo_shadow_dom"/>
</dbReference>
<feature type="compositionally biased region" description="Basic and acidic residues" evidence="3">
    <location>
        <begin position="181"/>
        <end position="197"/>
    </location>
</feature>
<dbReference type="SMART" id="SM00298">
    <property type="entry name" value="CHROMO"/>
    <property type="match status" value="1"/>
</dbReference>
<dbReference type="InterPro" id="IPR016197">
    <property type="entry name" value="Chromo-like_dom_sf"/>
</dbReference>
<evidence type="ECO:0000256" key="2">
    <source>
        <dbReference type="ARBA" id="ARBA00023242"/>
    </source>
</evidence>
<feature type="non-terminal residue" evidence="5">
    <location>
        <position position="1"/>
    </location>
</feature>
<organism evidence="5">
    <name type="scientific">Anthurium amnicola</name>
    <dbReference type="NCBI Taxonomy" id="1678845"/>
    <lineage>
        <taxon>Eukaryota</taxon>
        <taxon>Viridiplantae</taxon>
        <taxon>Streptophyta</taxon>
        <taxon>Embryophyta</taxon>
        <taxon>Tracheophyta</taxon>
        <taxon>Spermatophyta</taxon>
        <taxon>Magnoliopsida</taxon>
        <taxon>Liliopsida</taxon>
        <taxon>Araceae</taxon>
        <taxon>Pothoideae</taxon>
        <taxon>Potheae</taxon>
        <taxon>Anthurium</taxon>
    </lineage>
</organism>
<dbReference type="PROSITE" id="PS50013">
    <property type="entry name" value="CHROMO_2"/>
    <property type="match status" value="1"/>
</dbReference>
<dbReference type="GO" id="GO:0000792">
    <property type="term" value="C:heterochromatin"/>
    <property type="evidence" value="ECO:0007669"/>
    <property type="project" value="UniProtKB-ARBA"/>
</dbReference>
<evidence type="ECO:0000256" key="1">
    <source>
        <dbReference type="ARBA" id="ARBA00004123"/>
    </source>
</evidence>
<evidence type="ECO:0000313" key="5">
    <source>
        <dbReference type="EMBL" id="JAT40936.1"/>
    </source>
</evidence>
<comment type="subcellular location">
    <subcellularLocation>
        <location evidence="1">Nucleus</location>
    </subcellularLocation>
</comment>
<accession>A0A1D1XF05</accession>
<protein>
    <submittedName>
        <fullName evidence="5">Chromo domain-containing protein LHP1</fullName>
    </submittedName>
</protein>
<dbReference type="Pfam" id="PF00385">
    <property type="entry name" value="Chromo"/>
    <property type="match status" value="1"/>
</dbReference>
<name>A0A1D1XF05_9ARAE</name>
<dbReference type="InterPro" id="IPR044251">
    <property type="entry name" value="LHP1-like"/>
</dbReference>
<feature type="domain" description="Chromo" evidence="4">
    <location>
        <begin position="101"/>
        <end position="160"/>
    </location>
</feature>